<sequence length="314" mass="36201">MSQREEIEPFLPKVKPEKRNNWLNLTSLQELKDQLEMEKLGAAVKLVDLKKQIDDKTSERDAKQTELTAKETAIDTLIKEIITKKREQLAPYNISKGFAKTTAEDNRRGVHELYQIQTLLQEIRYLENDGNPELPSSNDDENTALTEIETILTAEGKLFLIGSFENLTYVKDSQPNIQQAISRIKDGKYTDGKGQEHRIGYSLEKIKEHFTKKAELVKLSSIKKHNKIADIEKLIKKVIGTDNKVKPEFLEEIKKSDATLTDLKTLLQKEPKEIITYIARFVYNQLDDSASEEKDKKQTQMKRRIAKKLNKSKE</sequence>
<evidence type="ECO:0000313" key="2">
    <source>
        <dbReference type="EMBL" id="CAG8846472.1"/>
    </source>
</evidence>
<evidence type="ECO:0000256" key="1">
    <source>
        <dbReference type="SAM" id="MobiDB-lite"/>
    </source>
</evidence>
<gene>
    <name evidence="2" type="ORF">GMARGA_LOCUS38178</name>
</gene>
<name>A0ABN7X324_GIGMA</name>
<feature type="compositionally biased region" description="Basic residues" evidence="1">
    <location>
        <begin position="299"/>
        <end position="314"/>
    </location>
</feature>
<evidence type="ECO:0000313" key="3">
    <source>
        <dbReference type="Proteomes" id="UP000789901"/>
    </source>
</evidence>
<protein>
    <submittedName>
        <fullName evidence="2">7636_t:CDS:1</fullName>
    </submittedName>
</protein>
<dbReference type="Proteomes" id="UP000789901">
    <property type="component" value="Unassembled WGS sequence"/>
</dbReference>
<feature type="region of interest" description="Disordered" evidence="1">
    <location>
        <begin position="289"/>
        <end position="314"/>
    </location>
</feature>
<organism evidence="2 3">
    <name type="scientific">Gigaspora margarita</name>
    <dbReference type="NCBI Taxonomy" id="4874"/>
    <lineage>
        <taxon>Eukaryota</taxon>
        <taxon>Fungi</taxon>
        <taxon>Fungi incertae sedis</taxon>
        <taxon>Mucoromycota</taxon>
        <taxon>Glomeromycotina</taxon>
        <taxon>Glomeromycetes</taxon>
        <taxon>Diversisporales</taxon>
        <taxon>Gigasporaceae</taxon>
        <taxon>Gigaspora</taxon>
    </lineage>
</organism>
<accession>A0ABN7X324</accession>
<keyword evidence="3" id="KW-1185">Reference proteome</keyword>
<feature type="non-terminal residue" evidence="2">
    <location>
        <position position="314"/>
    </location>
</feature>
<comment type="caution">
    <text evidence="2">The sequence shown here is derived from an EMBL/GenBank/DDBJ whole genome shotgun (WGS) entry which is preliminary data.</text>
</comment>
<dbReference type="EMBL" id="CAJVQB010083645">
    <property type="protein sequence ID" value="CAG8846472.1"/>
    <property type="molecule type" value="Genomic_DNA"/>
</dbReference>
<proteinExistence type="predicted"/>
<reference evidence="2 3" key="1">
    <citation type="submission" date="2021-06" db="EMBL/GenBank/DDBJ databases">
        <authorList>
            <person name="Kallberg Y."/>
            <person name="Tangrot J."/>
            <person name="Rosling A."/>
        </authorList>
    </citation>
    <scope>NUCLEOTIDE SEQUENCE [LARGE SCALE GENOMIC DNA]</scope>
    <source>
        <strain evidence="2 3">120-4 pot B 10/14</strain>
    </source>
</reference>